<evidence type="ECO:0000313" key="8">
    <source>
        <dbReference type="EMBL" id="BAC14687.1"/>
    </source>
</evidence>
<keyword evidence="5 6" id="KW-0472">Membrane</keyword>
<evidence type="ECO:0000313" key="9">
    <source>
        <dbReference type="Proteomes" id="UP000000822"/>
    </source>
</evidence>
<dbReference type="Pfam" id="PF10035">
    <property type="entry name" value="DUF2179"/>
    <property type="match status" value="1"/>
</dbReference>
<evidence type="ECO:0000256" key="2">
    <source>
        <dbReference type="ARBA" id="ARBA00022475"/>
    </source>
</evidence>
<dbReference type="HOGENOM" id="CLU_063199_1_1_9"/>
<comment type="subcellular location">
    <subcellularLocation>
        <location evidence="1">Cell membrane</location>
        <topology evidence="1">Multi-pass membrane protein</topology>
    </subcellularLocation>
</comment>
<proteinExistence type="predicted"/>
<dbReference type="InterPro" id="IPR015867">
    <property type="entry name" value="N-reg_PII/ATP_PRibTrfase_C"/>
</dbReference>
<keyword evidence="2" id="KW-1003">Cell membrane</keyword>
<reference evidence="8 9" key="1">
    <citation type="journal article" date="2001" name="FEMS Microbiol. Lett.">
        <title>Oceanobacillus iheyensis gen. nov., sp. nov., a deep-sea extremely halotolerant and alkaliphilic species isolated from a depth of 1050 m on the Iheya Ridge.</title>
        <authorList>
            <person name="Lu J."/>
            <person name="Nogi Y."/>
            <person name="Takami H."/>
        </authorList>
    </citation>
    <scope>NUCLEOTIDE SEQUENCE [LARGE SCALE GENOMIC DNA]</scope>
    <source>
        <strain evidence="9">DSM 14371 / CIP 107618 / JCM 11309 / KCTC 3954 / HTE831</strain>
    </source>
</reference>
<dbReference type="eggNOG" id="COG1284">
    <property type="taxonomic scope" value="Bacteria"/>
</dbReference>
<feature type="transmembrane region" description="Helical" evidence="6">
    <location>
        <begin position="146"/>
        <end position="167"/>
    </location>
</feature>
<dbReference type="RefSeq" id="WP_011067125.1">
    <property type="nucleotide sequence ID" value="NC_004193.1"/>
</dbReference>
<evidence type="ECO:0000259" key="7">
    <source>
        <dbReference type="Pfam" id="PF10035"/>
    </source>
</evidence>
<dbReference type="GO" id="GO:0005886">
    <property type="term" value="C:plasma membrane"/>
    <property type="evidence" value="ECO:0007669"/>
    <property type="project" value="UniProtKB-SubCell"/>
</dbReference>
<evidence type="ECO:0000256" key="1">
    <source>
        <dbReference type="ARBA" id="ARBA00004651"/>
    </source>
</evidence>
<sequence length="301" mass="33463">MKNYAFLILGTFFFAVSVAIFAMPNSLAEGGVPGLSLLIYHSMGISPALTTLIINTLTLLIGYRYLPPDMIIKSIVTIPLFSFFIFVLEGLDTGIPDPLLAALFTGVFTGIGFGFIFRSGSTTGGTSTIARMLNYKFGWELTGTNFVLDAAIVLSGIFVIGPLYTMYTVFALFVGKRVTDYVLEGFESKKVVHIFSVKTEEVEKAIQTNLGAHTTVLRAKENEDGIEENLIYVAIPKQRLFYLKKLIQSIDDSAFTVFHTVKDVTGGSFSEAYHPGQKTFRNKKQEQRYYKEQAIEEKEKN</sequence>
<feature type="transmembrane region" description="Helical" evidence="6">
    <location>
        <begin position="38"/>
        <end position="63"/>
    </location>
</feature>
<feature type="transmembrane region" description="Helical" evidence="6">
    <location>
        <begin position="70"/>
        <end position="87"/>
    </location>
</feature>
<dbReference type="STRING" id="221109.gene:10734983"/>
<evidence type="ECO:0000256" key="6">
    <source>
        <dbReference type="SAM" id="Phobius"/>
    </source>
</evidence>
<dbReference type="Gene3D" id="3.30.70.120">
    <property type="match status" value="1"/>
</dbReference>
<name>Q8EMV9_OCEIH</name>
<feature type="transmembrane region" description="Helical" evidence="6">
    <location>
        <begin position="99"/>
        <end position="117"/>
    </location>
</feature>
<feature type="domain" description="DUF2179" evidence="7">
    <location>
        <begin position="214"/>
        <end position="266"/>
    </location>
</feature>
<dbReference type="InterPro" id="IPR003740">
    <property type="entry name" value="YitT"/>
</dbReference>
<dbReference type="PANTHER" id="PTHR33545">
    <property type="entry name" value="UPF0750 MEMBRANE PROTEIN YITT-RELATED"/>
    <property type="match status" value="1"/>
</dbReference>
<dbReference type="OrthoDB" id="1758221at2"/>
<dbReference type="InterPro" id="IPR051461">
    <property type="entry name" value="UPF0750_membrane"/>
</dbReference>
<dbReference type="EMBL" id="BA000028">
    <property type="protein sequence ID" value="BAC14687.1"/>
    <property type="molecule type" value="Genomic_DNA"/>
</dbReference>
<gene>
    <name evidence="8" type="ordered locus">OB2731</name>
</gene>
<dbReference type="PhylomeDB" id="Q8EMV9"/>
<dbReference type="KEGG" id="oih:OB2731"/>
<evidence type="ECO:0000256" key="4">
    <source>
        <dbReference type="ARBA" id="ARBA00022989"/>
    </source>
</evidence>
<dbReference type="AlphaFoldDB" id="Q8EMV9"/>
<dbReference type="InterPro" id="IPR019264">
    <property type="entry name" value="DUF2179"/>
</dbReference>
<keyword evidence="4 6" id="KW-1133">Transmembrane helix</keyword>
<accession>Q8EMV9</accession>
<dbReference type="Proteomes" id="UP000000822">
    <property type="component" value="Chromosome"/>
</dbReference>
<organism evidence="8 9">
    <name type="scientific">Oceanobacillus iheyensis (strain DSM 14371 / CIP 107618 / JCM 11309 / KCTC 3954 / HTE831)</name>
    <dbReference type="NCBI Taxonomy" id="221109"/>
    <lineage>
        <taxon>Bacteria</taxon>
        <taxon>Bacillati</taxon>
        <taxon>Bacillota</taxon>
        <taxon>Bacilli</taxon>
        <taxon>Bacillales</taxon>
        <taxon>Bacillaceae</taxon>
        <taxon>Oceanobacillus</taxon>
    </lineage>
</organism>
<dbReference type="PIRSF" id="PIRSF006483">
    <property type="entry name" value="Membrane_protein_YitT"/>
    <property type="match status" value="1"/>
</dbReference>
<evidence type="ECO:0000256" key="3">
    <source>
        <dbReference type="ARBA" id="ARBA00022692"/>
    </source>
</evidence>
<keyword evidence="3 6" id="KW-0812">Transmembrane</keyword>
<reference evidence="8 9" key="2">
    <citation type="journal article" date="2002" name="Nucleic Acids Res.">
        <title>Genome sequence of Oceanobacillus iheyensis isolated from the Iheya Ridge and its unexpected adaptive capabilities to extreme environments.</title>
        <authorList>
            <person name="Takami H."/>
            <person name="Takaki Y."/>
            <person name="Uchiyama I."/>
        </authorList>
    </citation>
    <scope>NUCLEOTIDE SEQUENCE [LARGE SCALE GENOMIC DNA]</scope>
    <source>
        <strain evidence="9">DSM 14371 / CIP 107618 / JCM 11309 / KCTC 3954 / HTE831</strain>
    </source>
</reference>
<protein>
    <recommendedName>
        <fullName evidence="7">DUF2179 domain-containing protein</fullName>
    </recommendedName>
</protein>
<dbReference type="PANTHER" id="PTHR33545:SF4">
    <property type="entry name" value="UPF0750 MEMBRANE PROTEIN YXKD"/>
    <property type="match status" value="1"/>
</dbReference>
<evidence type="ECO:0000256" key="5">
    <source>
        <dbReference type="ARBA" id="ARBA00023136"/>
    </source>
</evidence>
<dbReference type="Pfam" id="PF02588">
    <property type="entry name" value="YitT_membrane"/>
    <property type="match status" value="1"/>
</dbReference>
<keyword evidence="9" id="KW-1185">Reference proteome</keyword>